<dbReference type="Proteomes" id="UP000054321">
    <property type="component" value="Unassembled WGS sequence"/>
</dbReference>
<dbReference type="EMBL" id="KN832894">
    <property type="protein sequence ID" value="KIM93537.1"/>
    <property type="molecule type" value="Genomic_DNA"/>
</dbReference>
<organism evidence="7 8">
    <name type="scientific">Oidiodendron maius (strain Zn)</name>
    <dbReference type="NCBI Taxonomy" id="913774"/>
    <lineage>
        <taxon>Eukaryota</taxon>
        <taxon>Fungi</taxon>
        <taxon>Dikarya</taxon>
        <taxon>Ascomycota</taxon>
        <taxon>Pezizomycotina</taxon>
        <taxon>Leotiomycetes</taxon>
        <taxon>Leotiomycetes incertae sedis</taxon>
        <taxon>Myxotrichaceae</taxon>
        <taxon>Oidiodendron</taxon>
    </lineage>
</organism>
<dbReference type="AlphaFoldDB" id="A0A0C3CUZ8"/>
<keyword evidence="2" id="KW-0560">Oxidoreductase</keyword>
<feature type="domain" description="3-hydroxyisobutyrate dehydrogenase-like NAD-binding" evidence="6">
    <location>
        <begin position="174"/>
        <end position="292"/>
    </location>
</feature>
<dbReference type="SUPFAM" id="SSF48179">
    <property type="entry name" value="6-phosphogluconate dehydrogenase C-terminal domain-like"/>
    <property type="match status" value="1"/>
</dbReference>
<dbReference type="Pfam" id="PF14833">
    <property type="entry name" value="NAD_binding_11"/>
    <property type="match status" value="1"/>
</dbReference>
<evidence type="ECO:0000313" key="7">
    <source>
        <dbReference type="EMBL" id="KIM93537.1"/>
    </source>
</evidence>
<dbReference type="PIRSF" id="PIRSF000103">
    <property type="entry name" value="HIBADH"/>
    <property type="match status" value="1"/>
</dbReference>
<feature type="domain" description="6-phosphogluconate dehydrogenase NADP-binding" evidence="5">
    <location>
        <begin position="3"/>
        <end position="164"/>
    </location>
</feature>
<dbReference type="GO" id="GO:0051287">
    <property type="term" value="F:NAD binding"/>
    <property type="evidence" value="ECO:0007669"/>
    <property type="project" value="InterPro"/>
</dbReference>
<reference evidence="8" key="2">
    <citation type="submission" date="2015-01" db="EMBL/GenBank/DDBJ databases">
        <title>Evolutionary Origins and Diversification of the Mycorrhizal Mutualists.</title>
        <authorList>
            <consortium name="DOE Joint Genome Institute"/>
            <consortium name="Mycorrhizal Genomics Consortium"/>
            <person name="Kohler A."/>
            <person name="Kuo A."/>
            <person name="Nagy L.G."/>
            <person name="Floudas D."/>
            <person name="Copeland A."/>
            <person name="Barry K.W."/>
            <person name="Cichocki N."/>
            <person name="Veneault-Fourrey C."/>
            <person name="LaButti K."/>
            <person name="Lindquist E.A."/>
            <person name="Lipzen A."/>
            <person name="Lundell T."/>
            <person name="Morin E."/>
            <person name="Murat C."/>
            <person name="Riley R."/>
            <person name="Ohm R."/>
            <person name="Sun H."/>
            <person name="Tunlid A."/>
            <person name="Henrissat B."/>
            <person name="Grigoriev I.V."/>
            <person name="Hibbett D.S."/>
            <person name="Martin F."/>
        </authorList>
    </citation>
    <scope>NUCLEOTIDE SEQUENCE [LARGE SCALE GENOMIC DNA]</scope>
    <source>
        <strain evidence="8">Zn</strain>
    </source>
</reference>
<evidence type="ECO:0000256" key="1">
    <source>
        <dbReference type="ARBA" id="ARBA00007598"/>
    </source>
</evidence>
<reference evidence="7 8" key="1">
    <citation type="submission" date="2014-04" db="EMBL/GenBank/DDBJ databases">
        <authorList>
            <consortium name="DOE Joint Genome Institute"/>
            <person name="Kuo A."/>
            <person name="Martino E."/>
            <person name="Perotto S."/>
            <person name="Kohler A."/>
            <person name="Nagy L.G."/>
            <person name="Floudas D."/>
            <person name="Copeland A."/>
            <person name="Barry K.W."/>
            <person name="Cichocki N."/>
            <person name="Veneault-Fourrey C."/>
            <person name="LaButti K."/>
            <person name="Lindquist E.A."/>
            <person name="Lipzen A."/>
            <person name="Lundell T."/>
            <person name="Morin E."/>
            <person name="Murat C."/>
            <person name="Sun H."/>
            <person name="Tunlid A."/>
            <person name="Henrissat B."/>
            <person name="Grigoriev I.V."/>
            <person name="Hibbett D.S."/>
            <person name="Martin F."/>
            <person name="Nordberg H.P."/>
            <person name="Cantor M.N."/>
            <person name="Hua S.X."/>
        </authorList>
    </citation>
    <scope>NUCLEOTIDE SEQUENCE [LARGE SCALE GENOMIC DNA]</scope>
    <source>
        <strain evidence="7 8">Zn</strain>
    </source>
</reference>
<dbReference type="InterPro" id="IPR002204">
    <property type="entry name" value="3-OH-isobutyrate_DH-rel_CS"/>
</dbReference>
<dbReference type="SUPFAM" id="SSF51735">
    <property type="entry name" value="NAD(P)-binding Rossmann-fold domains"/>
    <property type="match status" value="1"/>
</dbReference>
<dbReference type="PANTHER" id="PTHR43580">
    <property type="entry name" value="OXIDOREDUCTASE GLYR1-RELATED"/>
    <property type="match status" value="1"/>
</dbReference>
<comment type="similarity">
    <text evidence="1">Belongs to the HIBADH-related family. NP60 subfamily.</text>
</comment>
<dbReference type="InterPro" id="IPR029154">
    <property type="entry name" value="HIBADH-like_NADP-bd"/>
</dbReference>
<name>A0A0C3CUZ8_OIDMZ</name>
<dbReference type="HOGENOM" id="CLU_035117_5_0_1"/>
<dbReference type="InterPro" id="IPR036291">
    <property type="entry name" value="NAD(P)-bd_dom_sf"/>
</dbReference>
<keyword evidence="3" id="KW-0520">NAD</keyword>
<keyword evidence="8" id="KW-1185">Reference proteome</keyword>
<dbReference type="Gene3D" id="1.10.1040.10">
    <property type="entry name" value="N-(1-d-carboxylethyl)-l-norvaline Dehydrogenase, domain 2"/>
    <property type="match status" value="1"/>
</dbReference>
<evidence type="ECO:0000256" key="2">
    <source>
        <dbReference type="ARBA" id="ARBA00023002"/>
    </source>
</evidence>
<dbReference type="GO" id="GO:0050661">
    <property type="term" value="F:NADP binding"/>
    <property type="evidence" value="ECO:0007669"/>
    <property type="project" value="InterPro"/>
</dbReference>
<accession>A0A0C3CUZ8</accession>
<dbReference type="InterPro" id="IPR051265">
    <property type="entry name" value="HIBADH-related_NP60_sf"/>
</dbReference>
<dbReference type="Pfam" id="PF03446">
    <property type="entry name" value="NAD_binding_2"/>
    <property type="match status" value="1"/>
</dbReference>
<feature type="active site" evidence="4">
    <location>
        <position position="176"/>
    </location>
</feature>
<dbReference type="InterPro" id="IPR013328">
    <property type="entry name" value="6PGD_dom2"/>
</dbReference>
<dbReference type="PANTHER" id="PTHR43580:SF8">
    <property type="entry name" value="6-PHOSPHOGLUCONATE DEHYDROGENASE NADP-BINDING DOMAIN-CONTAINING PROTEIN-RELATED"/>
    <property type="match status" value="1"/>
</dbReference>
<proteinExistence type="inferred from homology"/>
<dbReference type="PROSITE" id="PS00895">
    <property type="entry name" value="3_HYDROXYISOBUT_DH"/>
    <property type="match status" value="1"/>
</dbReference>
<evidence type="ECO:0000256" key="3">
    <source>
        <dbReference type="ARBA" id="ARBA00023027"/>
    </source>
</evidence>
<dbReference type="OrthoDB" id="435038at2759"/>
<evidence type="ECO:0000313" key="8">
    <source>
        <dbReference type="Proteomes" id="UP000054321"/>
    </source>
</evidence>
<evidence type="ECO:0008006" key="9">
    <source>
        <dbReference type="Google" id="ProtNLM"/>
    </source>
</evidence>
<dbReference type="GO" id="GO:0016491">
    <property type="term" value="F:oxidoreductase activity"/>
    <property type="evidence" value="ECO:0007669"/>
    <property type="project" value="UniProtKB-KW"/>
</dbReference>
<dbReference type="InParanoid" id="A0A0C3CUZ8"/>
<evidence type="ECO:0000259" key="6">
    <source>
        <dbReference type="Pfam" id="PF14833"/>
    </source>
</evidence>
<dbReference type="Gene3D" id="3.40.50.720">
    <property type="entry name" value="NAD(P)-binding Rossmann-like Domain"/>
    <property type="match status" value="1"/>
</dbReference>
<evidence type="ECO:0000259" key="5">
    <source>
        <dbReference type="Pfam" id="PF03446"/>
    </source>
</evidence>
<gene>
    <name evidence="7" type="ORF">OIDMADRAFT_46170</name>
</gene>
<dbReference type="InterPro" id="IPR015815">
    <property type="entry name" value="HIBADH-related"/>
</dbReference>
<dbReference type="InterPro" id="IPR008927">
    <property type="entry name" value="6-PGluconate_DH-like_C_sf"/>
</dbReference>
<evidence type="ECO:0000256" key="4">
    <source>
        <dbReference type="PIRSR" id="PIRSR000103-1"/>
    </source>
</evidence>
<sequence length="311" mass="33019">MSQVGFYGLGSMGICMALNLQKHLQETKQPSLHYSNRTLSKGETLKAAGGVEEPNYAALVKSCDIIFTMISNDKVLNNLVDVALLAGSIRGKIFVDTSTVHPDTAVQSSEKLTNAGASFIASPVFGANAMAASGKLIFALAGPRAVTDLVKPLILNVMGRSIIELGEDVSKSSMLKIAGNVIVIGLMEVISEVQVFAEKVGLGTTIMEKMIADMFGPVAESYSKRLTTGCYAPPHGTTPGFGISLAIKDAKHAISIANGHDMRLNVSEAALSHMLNARSYAGENLDSSSMYGTIRQESGLPFWSENSRQCI</sequence>
<dbReference type="STRING" id="913774.A0A0C3CUZ8"/>
<protein>
    <recommendedName>
        <fullName evidence="9">6-phosphogluconate dehydrogenase NADP-binding domain-containing protein</fullName>
    </recommendedName>
</protein>
<dbReference type="InterPro" id="IPR006115">
    <property type="entry name" value="6PGDH_NADP-bd"/>
</dbReference>